<dbReference type="RefSeq" id="WP_093095817.1">
    <property type="nucleotide sequence ID" value="NZ_FNGK01000001.1"/>
</dbReference>
<dbReference type="AlphaFoldDB" id="A0AAJ5C093"/>
<evidence type="ECO:0000313" key="1">
    <source>
        <dbReference type="EMBL" id="SNV49351.1"/>
    </source>
</evidence>
<accession>A0AAJ5C093</accession>
<evidence type="ECO:0000313" key="2">
    <source>
        <dbReference type="Proteomes" id="UP000215355"/>
    </source>
</evidence>
<reference evidence="1 2" key="1">
    <citation type="submission" date="2017-06" db="EMBL/GenBank/DDBJ databases">
        <authorList>
            <consortium name="Pathogen Informatics"/>
        </authorList>
    </citation>
    <scope>NUCLEOTIDE SEQUENCE [LARGE SCALE GENOMIC DNA]</scope>
    <source>
        <strain evidence="1 2">NCTC12149</strain>
    </source>
</reference>
<proteinExistence type="predicted"/>
<sequence length="347" mass="42705">MIYNKFDLENKNIQFLHSAVQRYLHVFHTDKKKFKKLKTHEKDFFFSNLIIFEEKKDCVPLELEIKFSKSSDLYYFLQRKKLLKFKYDLYDIQEADEYLFYRLILTYFKNLYFQSPVKGPYGNLTTSEIQRDRKYIERNLKSWLKILKSNSGRYIPFILNEYNRKVKILDKLRFEEKISSVDYLYKEKQLQLVSFHIYYLVKFWFDNINTSYYKFIICGIEFVFDVFSYVHILSRHYMPSVNNFLVDVTFNTELDLIDIRNIPYSIEEILRHYSFIFPINIDDQYILLEFRKDIYILWIDYRTLDHLGIKSKVMQIRTFYKCGERDKEKLKGKKKEMSYLKFIYFFG</sequence>
<dbReference type="Proteomes" id="UP000215355">
    <property type="component" value="Chromosome 1"/>
</dbReference>
<protein>
    <submittedName>
        <fullName evidence="1">Uncharacterized protein</fullName>
    </submittedName>
</protein>
<name>A0AAJ5C093_9SPHI</name>
<gene>
    <name evidence="1" type="ORF">SAMEA4412673_01760</name>
</gene>
<dbReference type="KEGG" id="smiz:4412673_01760"/>
<organism evidence="1 2">
    <name type="scientific">Sphingobacterium mizutaii</name>
    <dbReference type="NCBI Taxonomy" id="1010"/>
    <lineage>
        <taxon>Bacteria</taxon>
        <taxon>Pseudomonadati</taxon>
        <taxon>Bacteroidota</taxon>
        <taxon>Sphingobacteriia</taxon>
        <taxon>Sphingobacteriales</taxon>
        <taxon>Sphingobacteriaceae</taxon>
        <taxon>Sphingobacterium</taxon>
    </lineage>
</organism>
<dbReference type="EMBL" id="LT906468">
    <property type="protein sequence ID" value="SNV49351.1"/>
    <property type="molecule type" value="Genomic_DNA"/>
</dbReference>